<gene>
    <name evidence="1" type="ORF">MNOR_LOCUS16600</name>
</gene>
<keyword evidence="2" id="KW-1185">Reference proteome</keyword>
<proteinExistence type="predicted"/>
<name>A0AAV2QXB1_MEGNR</name>
<evidence type="ECO:0000313" key="1">
    <source>
        <dbReference type="EMBL" id="CAL4099755.1"/>
    </source>
</evidence>
<dbReference type="AlphaFoldDB" id="A0AAV2QXB1"/>
<organism evidence="1 2">
    <name type="scientific">Meganyctiphanes norvegica</name>
    <name type="common">Northern krill</name>
    <name type="synonym">Thysanopoda norvegica</name>
    <dbReference type="NCBI Taxonomy" id="48144"/>
    <lineage>
        <taxon>Eukaryota</taxon>
        <taxon>Metazoa</taxon>
        <taxon>Ecdysozoa</taxon>
        <taxon>Arthropoda</taxon>
        <taxon>Crustacea</taxon>
        <taxon>Multicrustacea</taxon>
        <taxon>Malacostraca</taxon>
        <taxon>Eumalacostraca</taxon>
        <taxon>Eucarida</taxon>
        <taxon>Euphausiacea</taxon>
        <taxon>Euphausiidae</taxon>
        <taxon>Meganyctiphanes</taxon>
    </lineage>
</organism>
<dbReference type="EMBL" id="CAXKWB010010993">
    <property type="protein sequence ID" value="CAL4099755.1"/>
    <property type="molecule type" value="Genomic_DNA"/>
</dbReference>
<sequence>MIVFMIIMCLVPTEKKDFMLNIGIEKVVAIVITGMMLEVQILIIWKISSQIVYSGIANKEIIAQNRIVIVGSIVSVNIQQVLIDMNMSDHSLHLITWNLIKQNCRHCQMKYHLPEVSGLIEFQNIPEVNQGHL</sequence>
<evidence type="ECO:0000313" key="2">
    <source>
        <dbReference type="Proteomes" id="UP001497623"/>
    </source>
</evidence>
<accession>A0AAV2QXB1</accession>
<protein>
    <submittedName>
        <fullName evidence="1">Uncharacterized protein</fullName>
    </submittedName>
</protein>
<dbReference type="Proteomes" id="UP001497623">
    <property type="component" value="Unassembled WGS sequence"/>
</dbReference>
<comment type="caution">
    <text evidence="1">The sequence shown here is derived from an EMBL/GenBank/DDBJ whole genome shotgun (WGS) entry which is preliminary data.</text>
</comment>
<reference evidence="1 2" key="1">
    <citation type="submission" date="2024-05" db="EMBL/GenBank/DDBJ databases">
        <authorList>
            <person name="Wallberg A."/>
        </authorList>
    </citation>
    <scope>NUCLEOTIDE SEQUENCE [LARGE SCALE GENOMIC DNA]</scope>
</reference>